<evidence type="ECO:0000313" key="1">
    <source>
        <dbReference type="EMBL" id="AJD43936.1"/>
    </source>
</evidence>
<dbReference type="KEGG" id="rga:RGR602_PB00405"/>
<evidence type="ECO:0000313" key="2">
    <source>
        <dbReference type="Proteomes" id="UP000031368"/>
    </source>
</evidence>
<protein>
    <submittedName>
        <fullName evidence="1">Uncharacterized protein</fullName>
    </submittedName>
</protein>
<dbReference type="AlphaFoldDB" id="A0A0B4X9Z8"/>
<keyword evidence="1" id="KW-0614">Plasmid</keyword>
<geneLocation type="plasmid" evidence="1 2">
    <name>pRgalR602b</name>
</geneLocation>
<name>A0A0B4X9Z8_9HYPH</name>
<reference evidence="1 2" key="1">
    <citation type="submission" date="2013-11" db="EMBL/GenBank/DDBJ databases">
        <title>Complete genome sequence of Rhizobium gallicum bv. gallicum R602.</title>
        <authorList>
            <person name="Bustos P."/>
            <person name="Santamaria R.I."/>
            <person name="Lozano L."/>
            <person name="Acosta J.L."/>
            <person name="Ormeno-Orrillo E."/>
            <person name="Rogel M.A."/>
            <person name="Romero D."/>
            <person name="Cevallos M.A."/>
            <person name="Martinez-Romero E."/>
            <person name="Gonzalez V."/>
        </authorList>
    </citation>
    <scope>NUCLEOTIDE SEQUENCE [LARGE SCALE GENOMIC DNA]</scope>
    <source>
        <strain evidence="1 2">R602</strain>
        <plasmid evidence="1 2">pRgalR602b</plasmid>
    </source>
</reference>
<organism evidence="1 2">
    <name type="scientific">Rhizobium gallicum bv. gallicum R602sp</name>
    <dbReference type="NCBI Taxonomy" id="1041138"/>
    <lineage>
        <taxon>Bacteria</taxon>
        <taxon>Pseudomonadati</taxon>
        <taxon>Pseudomonadota</taxon>
        <taxon>Alphaproteobacteria</taxon>
        <taxon>Hyphomicrobiales</taxon>
        <taxon>Rhizobiaceae</taxon>
        <taxon>Rhizobium/Agrobacterium group</taxon>
        <taxon>Rhizobium</taxon>
    </lineage>
</organism>
<keyword evidence="2" id="KW-1185">Reference proteome</keyword>
<sequence>MTQVCGAWVATTALQKSCQLSPNKPQMFLLHICQKVRTGWRLSRSNTTFSRTRLNPTVGVGCVQNRPLLRKPANLSLRFSVEAVDLGIGELCDSFLDRSASIDDRISRSMSNKASIDPPRAK</sequence>
<dbReference type="Proteomes" id="UP000031368">
    <property type="component" value="Plasmid pRgalR602b"/>
</dbReference>
<accession>A0A0B4X9Z8</accession>
<proteinExistence type="predicted"/>
<dbReference type="EMBL" id="CP006879">
    <property type="protein sequence ID" value="AJD43936.1"/>
    <property type="molecule type" value="Genomic_DNA"/>
</dbReference>
<gene>
    <name evidence="1" type="ORF">RGR602_PB00405</name>
</gene>
<dbReference type="HOGENOM" id="CLU_2024860_0_0_5"/>